<dbReference type="RefSeq" id="WP_162670402.1">
    <property type="nucleotide sequence ID" value="NZ_LR593886.1"/>
</dbReference>
<protein>
    <submittedName>
        <fullName evidence="1">Uncharacterized protein</fullName>
    </submittedName>
</protein>
<reference evidence="1 2" key="1">
    <citation type="submission" date="2019-05" db="EMBL/GenBank/DDBJ databases">
        <authorList>
            <consortium name="Science for Life Laboratories"/>
        </authorList>
    </citation>
    <scope>NUCLEOTIDE SEQUENCE [LARGE SCALE GENOMIC DNA]</scope>
    <source>
        <strain evidence="1">Soil9</strain>
    </source>
</reference>
<gene>
    <name evidence="1" type="ORF">SOIL9_16510</name>
</gene>
<evidence type="ECO:0000313" key="1">
    <source>
        <dbReference type="EMBL" id="VTR96063.1"/>
    </source>
</evidence>
<proteinExistence type="predicted"/>
<sequence>MPRKPPALTPIDPGPRELTLEEMCTDGALPIRAAAAFIGVGLSTMRQLVDAKEVPSLKVRAKVMVPKRALVLYLAKKVAA</sequence>
<name>A0A6P2D4R6_9BACT</name>
<accession>A0A6P2D4R6</accession>
<dbReference type="EMBL" id="LR593886">
    <property type="protein sequence ID" value="VTR96063.1"/>
    <property type="molecule type" value="Genomic_DNA"/>
</dbReference>
<dbReference type="KEGG" id="gms:SOIL9_16510"/>
<organism evidence="1 2">
    <name type="scientific">Gemmata massiliana</name>
    <dbReference type="NCBI Taxonomy" id="1210884"/>
    <lineage>
        <taxon>Bacteria</taxon>
        <taxon>Pseudomonadati</taxon>
        <taxon>Planctomycetota</taxon>
        <taxon>Planctomycetia</taxon>
        <taxon>Gemmatales</taxon>
        <taxon>Gemmataceae</taxon>
        <taxon>Gemmata</taxon>
    </lineage>
</organism>
<dbReference type="AlphaFoldDB" id="A0A6P2D4R6"/>
<evidence type="ECO:0000313" key="2">
    <source>
        <dbReference type="Proteomes" id="UP000464178"/>
    </source>
</evidence>
<dbReference type="Proteomes" id="UP000464178">
    <property type="component" value="Chromosome"/>
</dbReference>
<keyword evidence="2" id="KW-1185">Reference proteome</keyword>